<sequence>MQESRQFNRTVLVLWVLFFIIVVAVNAIYAFILPMSTLELYLGPLNFFNIAAATLFVGVLEDSMVNDLKKNTALACLVRVPYVILIVVAVFFTSLLLLF</sequence>
<dbReference type="RefSeq" id="WP_290140145.1">
    <property type="nucleotide sequence ID" value="NZ_CP101620.1"/>
</dbReference>
<evidence type="ECO:0000256" key="1">
    <source>
        <dbReference type="SAM" id="Phobius"/>
    </source>
</evidence>
<proteinExistence type="predicted"/>
<keyword evidence="1" id="KW-1133">Transmembrane helix</keyword>
<keyword evidence="1" id="KW-0472">Membrane</keyword>
<dbReference type="EMBL" id="CP101620">
    <property type="protein sequence ID" value="UTY39191.1"/>
    <property type="molecule type" value="Genomic_DNA"/>
</dbReference>
<feature type="transmembrane region" description="Helical" evidence="1">
    <location>
        <begin position="12"/>
        <end position="34"/>
    </location>
</feature>
<evidence type="ECO:0000313" key="3">
    <source>
        <dbReference type="Proteomes" id="UP001060112"/>
    </source>
</evidence>
<name>A0ABY5I1E5_9FIRM</name>
<evidence type="ECO:0000313" key="2">
    <source>
        <dbReference type="EMBL" id="UTY39191.1"/>
    </source>
</evidence>
<feature type="transmembrane region" description="Helical" evidence="1">
    <location>
        <begin position="72"/>
        <end position="98"/>
    </location>
</feature>
<gene>
    <name evidence="2" type="ORF">NMU03_16810</name>
</gene>
<accession>A0ABY5I1E5</accession>
<reference evidence="2" key="1">
    <citation type="submission" date="2022-07" db="EMBL/GenBank/DDBJ databases">
        <title>Faecal culturing of patients with breast cancer.</title>
        <authorList>
            <person name="Teng N.M.Y."/>
            <person name="Kiu R."/>
            <person name="Evans R."/>
            <person name="Baker D.J."/>
            <person name="Zenner C."/>
            <person name="Robinson S.D."/>
            <person name="Hall L.J."/>
        </authorList>
    </citation>
    <scope>NUCLEOTIDE SEQUENCE</scope>
    <source>
        <strain evidence="2">LH1062</strain>
    </source>
</reference>
<protein>
    <submittedName>
        <fullName evidence="2">Uncharacterized protein</fullName>
    </submittedName>
</protein>
<feature type="transmembrane region" description="Helical" evidence="1">
    <location>
        <begin position="40"/>
        <end position="60"/>
    </location>
</feature>
<keyword evidence="1" id="KW-0812">Transmembrane</keyword>
<keyword evidence="3" id="KW-1185">Reference proteome</keyword>
<dbReference type="Proteomes" id="UP001060112">
    <property type="component" value="Chromosome"/>
</dbReference>
<organism evidence="2 3">
    <name type="scientific">Allocoprobacillus halotolerans</name>
    <dbReference type="NCBI Taxonomy" id="2944914"/>
    <lineage>
        <taxon>Bacteria</taxon>
        <taxon>Bacillati</taxon>
        <taxon>Bacillota</taxon>
        <taxon>Erysipelotrichia</taxon>
        <taxon>Erysipelotrichales</taxon>
        <taxon>Erysipelotrichaceae</taxon>
        <taxon>Allocoprobacillus</taxon>
    </lineage>
</organism>